<evidence type="ECO:0000313" key="2">
    <source>
        <dbReference type="EMBL" id="JAG10507.1"/>
    </source>
</evidence>
<dbReference type="EMBL" id="GBHO01033097">
    <property type="protein sequence ID" value="JAG10507.1"/>
    <property type="molecule type" value="Transcribed_RNA"/>
</dbReference>
<feature type="region of interest" description="Disordered" evidence="1">
    <location>
        <begin position="1"/>
        <end position="23"/>
    </location>
</feature>
<protein>
    <submittedName>
        <fullName evidence="2">Epstein-Barr nuclear antigen 6</fullName>
    </submittedName>
</protein>
<sequence length="128" mass="14108">MTSRPHLQLLSRGRGASSSRSTPWQRSVLLGPCRRRDTTLITAICSLTLIQPATTDCALPHFSVRALVSCRRNAWNSGCRTPSHEHTRGENDPRTSSAAPSYLAYFSLAALSASAFQLRERIQQGQLL</sequence>
<reference evidence="2" key="1">
    <citation type="journal article" date="2014" name="PLoS ONE">
        <title>Transcriptome-Based Identification of ABC Transporters in the Western Tarnished Plant Bug Lygus hesperus.</title>
        <authorList>
            <person name="Hull J.J."/>
            <person name="Chaney K."/>
            <person name="Geib S.M."/>
            <person name="Fabrick J.A."/>
            <person name="Brent C.S."/>
            <person name="Walsh D."/>
            <person name="Lavine L.C."/>
        </authorList>
    </citation>
    <scope>NUCLEOTIDE SEQUENCE</scope>
</reference>
<feature type="compositionally biased region" description="Low complexity" evidence="1">
    <location>
        <begin position="11"/>
        <end position="21"/>
    </location>
</feature>
<name>A0A0A9WPY0_LYGHE</name>
<feature type="region of interest" description="Disordered" evidence="1">
    <location>
        <begin position="78"/>
        <end position="97"/>
    </location>
</feature>
<accession>A0A0A9WPY0</accession>
<evidence type="ECO:0000256" key="1">
    <source>
        <dbReference type="SAM" id="MobiDB-lite"/>
    </source>
</evidence>
<proteinExistence type="predicted"/>
<dbReference type="AlphaFoldDB" id="A0A0A9WPY0"/>
<feature type="compositionally biased region" description="Basic and acidic residues" evidence="1">
    <location>
        <begin position="82"/>
        <end position="93"/>
    </location>
</feature>
<reference evidence="2" key="2">
    <citation type="submission" date="2014-07" db="EMBL/GenBank/DDBJ databases">
        <authorList>
            <person name="Hull J."/>
        </authorList>
    </citation>
    <scope>NUCLEOTIDE SEQUENCE</scope>
</reference>
<gene>
    <name evidence="2" type="primary">EBNA6</name>
    <name evidence="2" type="ORF">CM83_65784</name>
</gene>
<organism evidence="2">
    <name type="scientific">Lygus hesperus</name>
    <name type="common">Western plant bug</name>
    <dbReference type="NCBI Taxonomy" id="30085"/>
    <lineage>
        <taxon>Eukaryota</taxon>
        <taxon>Metazoa</taxon>
        <taxon>Ecdysozoa</taxon>
        <taxon>Arthropoda</taxon>
        <taxon>Hexapoda</taxon>
        <taxon>Insecta</taxon>
        <taxon>Pterygota</taxon>
        <taxon>Neoptera</taxon>
        <taxon>Paraneoptera</taxon>
        <taxon>Hemiptera</taxon>
        <taxon>Heteroptera</taxon>
        <taxon>Panheteroptera</taxon>
        <taxon>Cimicomorpha</taxon>
        <taxon>Miridae</taxon>
        <taxon>Mirini</taxon>
        <taxon>Lygus</taxon>
    </lineage>
</organism>